<evidence type="ECO:0000256" key="1">
    <source>
        <dbReference type="SAM" id="MobiDB-lite"/>
    </source>
</evidence>
<keyword evidence="3" id="KW-1185">Reference proteome</keyword>
<feature type="compositionally biased region" description="Low complexity" evidence="1">
    <location>
        <begin position="63"/>
        <end position="106"/>
    </location>
</feature>
<feature type="region of interest" description="Disordered" evidence="1">
    <location>
        <begin position="56"/>
        <end position="142"/>
    </location>
</feature>
<accession>A0A2J6QES2</accession>
<name>A0A2J6QES2_9HELO</name>
<dbReference type="Proteomes" id="UP000235672">
    <property type="component" value="Unassembled WGS sequence"/>
</dbReference>
<gene>
    <name evidence="2" type="ORF">NA56DRAFT_642599</name>
</gene>
<dbReference type="AlphaFoldDB" id="A0A2J6QES2"/>
<organism evidence="2 3">
    <name type="scientific">Hyaloscypha hepaticicola</name>
    <dbReference type="NCBI Taxonomy" id="2082293"/>
    <lineage>
        <taxon>Eukaryota</taxon>
        <taxon>Fungi</taxon>
        <taxon>Dikarya</taxon>
        <taxon>Ascomycota</taxon>
        <taxon>Pezizomycotina</taxon>
        <taxon>Leotiomycetes</taxon>
        <taxon>Helotiales</taxon>
        <taxon>Hyaloscyphaceae</taxon>
        <taxon>Hyaloscypha</taxon>
    </lineage>
</organism>
<evidence type="ECO:0000313" key="2">
    <source>
        <dbReference type="EMBL" id="PMD24781.1"/>
    </source>
</evidence>
<protein>
    <submittedName>
        <fullName evidence="2">Uncharacterized protein</fullName>
    </submittedName>
</protein>
<dbReference type="EMBL" id="KZ613471">
    <property type="protein sequence ID" value="PMD24781.1"/>
    <property type="molecule type" value="Genomic_DNA"/>
</dbReference>
<dbReference type="OrthoDB" id="5419666at2759"/>
<evidence type="ECO:0000313" key="3">
    <source>
        <dbReference type="Proteomes" id="UP000235672"/>
    </source>
</evidence>
<sequence>MSLSRAFTARRSRGGSGSTPDMPKRSLTTKDSFSGTIRHKISAPIELISTTNMLSYNAPDIFPGSSSSTSSNSGDDSDRSPSSSSTPLTSPDTSSIESSSPISPEPNHLSCYFGPPSRQSASSDDAPKIPTRAPSHTKKNSEIIARKRSTTRLSGSIGSRRETAHSTSTARSSINMFSSHIETLDQQSHPFGKELAQVSELAEEFGISKERLAVVDEEEKELASRGLFKFRAEDYISEIQGLFTSAFGDSRPAMQSMWI</sequence>
<reference evidence="2 3" key="1">
    <citation type="submission" date="2016-05" db="EMBL/GenBank/DDBJ databases">
        <title>A degradative enzymes factory behind the ericoid mycorrhizal symbiosis.</title>
        <authorList>
            <consortium name="DOE Joint Genome Institute"/>
            <person name="Martino E."/>
            <person name="Morin E."/>
            <person name="Grelet G."/>
            <person name="Kuo A."/>
            <person name="Kohler A."/>
            <person name="Daghino S."/>
            <person name="Barry K."/>
            <person name="Choi C."/>
            <person name="Cichocki N."/>
            <person name="Clum A."/>
            <person name="Copeland A."/>
            <person name="Hainaut M."/>
            <person name="Haridas S."/>
            <person name="Labutti K."/>
            <person name="Lindquist E."/>
            <person name="Lipzen A."/>
            <person name="Khouja H.-R."/>
            <person name="Murat C."/>
            <person name="Ohm R."/>
            <person name="Olson A."/>
            <person name="Spatafora J."/>
            <person name="Veneault-Fourrey C."/>
            <person name="Henrissat B."/>
            <person name="Grigoriev I."/>
            <person name="Martin F."/>
            <person name="Perotto S."/>
        </authorList>
    </citation>
    <scope>NUCLEOTIDE SEQUENCE [LARGE SCALE GENOMIC DNA]</scope>
    <source>
        <strain evidence="2 3">UAMH 7357</strain>
    </source>
</reference>
<proteinExistence type="predicted"/>
<feature type="region of interest" description="Disordered" evidence="1">
    <location>
        <begin position="1"/>
        <end position="43"/>
    </location>
</feature>